<dbReference type="AlphaFoldDB" id="A0AA89BJX0"/>
<feature type="compositionally biased region" description="Polar residues" evidence="12">
    <location>
        <begin position="415"/>
        <end position="424"/>
    </location>
</feature>
<feature type="transmembrane region" description="Helical" evidence="13">
    <location>
        <begin position="207"/>
        <end position="228"/>
    </location>
</feature>
<keyword evidence="2" id="KW-0813">Transport</keyword>
<dbReference type="GO" id="GO:0001508">
    <property type="term" value="P:action potential"/>
    <property type="evidence" value="ECO:0007669"/>
    <property type="project" value="TreeGrafter"/>
</dbReference>
<keyword evidence="4 13" id="KW-0812">Transmembrane</keyword>
<evidence type="ECO:0000256" key="13">
    <source>
        <dbReference type="SAM" id="Phobius"/>
    </source>
</evidence>
<protein>
    <recommendedName>
        <fullName evidence="14">Ion transport domain-containing protein</fullName>
    </recommendedName>
</protein>
<dbReference type="PANTHER" id="PTHR11537">
    <property type="entry name" value="VOLTAGE-GATED POTASSIUM CHANNEL"/>
    <property type="match status" value="1"/>
</dbReference>
<keyword evidence="3" id="KW-0633">Potassium transport</keyword>
<keyword evidence="8 13" id="KW-1133">Transmembrane helix</keyword>
<keyword evidence="16" id="KW-1185">Reference proteome</keyword>
<feature type="domain" description="Ion transport" evidence="14">
    <location>
        <begin position="40"/>
        <end position="238"/>
    </location>
</feature>
<evidence type="ECO:0000256" key="4">
    <source>
        <dbReference type="ARBA" id="ARBA00022692"/>
    </source>
</evidence>
<dbReference type="Gene3D" id="1.10.287.70">
    <property type="match status" value="1"/>
</dbReference>
<feature type="transmembrane region" description="Helical" evidence="13">
    <location>
        <begin position="118"/>
        <end position="138"/>
    </location>
</feature>
<keyword evidence="6" id="KW-0851">Voltage-gated channel</keyword>
<comment type="subcellular location">
    <subcellularLocation>
        <location evidence="1">Membrane</location>
        <topology evidence="1">Multi-pass membrane protein</topology>
    </subcellularLocation>
</comment>
<feature type="compositionally biased region" description="Polar residues" evidence="12">
    <location>
        <begin position="357"/>
        <end position="373"/>
    </location>
</feature>
<evidence type="ECO:0000256" key="10">
    <source>
        <dbReference type="ARBA" id="ARBA00023136"/>
    </source>
</evidence>
<dbReference type="FunFam" id="1.10.287.70:FF:000002">
    <property type="entry name" value="Potassium voltage-gated channel subfamily a member"/>
    <property type="match status" value="1"/>
</dbReference>
<feature type="region of interest" description="Disordered" evidence="12">
    <location>
        <begin position="459"/>
        <end position="501"/>
    </location>
</feature>
<feature type="compositionally biased region" description="Basic and acidic residues" evidence="12">
    <location>
        <begin position="425"/>
        <end position="437"/>
    </location>
</feature>
<evidence type="ECO:0000256" key="1">
    <source>
        <dbReference type="ARBA" id="ARBA00004141"/>
    </source>
</evidence>
<keyword evidence="11" id="KW-0407">Ion channel</keyword>
<feature type="transmembrane region" description="Helical" evidence="13">
    <location>
        <begin position="145"/>
        <end position="166"/>
    </location>
</feature>
<keyword evidence="5" id="KW-0631">Potassium channel</keyword>
<comment type="caution">
    <text evidence="15">The sequence shown here is derived from an EMBL/GenBank/DDBJ whole genome shotgun (WGS) entry which is preliminary data.</text>
</comment>
<evidence type="ECO:0000256" key="6">
    <source>
        <dbReference type="ARBA" id="ARBA00022882"/>
    </source>
</evidence>
<evidence type="ECO:0000259" key="14">
    <source>
        <dbReference type="Pfam" id="PF00520"/>
    </source>
</evidence>
<feature type="compositionally biased region" description="Basic and acidic residues" evidence="12">
    <location>
        <begin position="375"/>
        <end position="402"/>
    </location>
</feature>
<dbReference type="SUPFAM" id="SSF81324">
    <property type="entry name" value="Voltage-gated potassium channels"/>
    <property type="match status" value="1"/>
</dbReference>
<dbReference type="EMBL" id="VSWD01000013">
    <property type="protein sequence ID" value="KAK3083812.1"/>
    <property type="molecule type" value="Genomic_DNA"/>
</dbReference>
<name>A0AA89BJX0_PINIB</name>
<feature type="compositionally biased region" description="Basic and acidic residues" evidence="12">
    <location>
        <begin position="344"/>
        <end position="356"/>
    </location>
</feature>
<evidence type="ECO:0000313" key="15">
    <source>
        <dbReference type="EMBL" id="KAK3083812.1"/>
    </source>
</evidence>
<dbReference type="PRINTS" id="PR01491">
    <property type="entry name" value="KVCHANNEL"/>
</dbReference>
<dbReference type="PRINTS" id="PR00169">
    <property type="entry name" value="KCHANNEL"/>
</dbReference>
<evidence type="ECO:0000256" key="3">
    <source>
        <dbReference type="ARBA" id="ARBA00022538"/>
    </source>
</evidence>
<proteinExistence type="predicted"/>
<feature type="region of interest" description="Disordered" evidence="12">
    <location>
        <begin position="336"/>
        <end position="446"/>
    </location>
</feature>
<dbReference type="InterPro" id="IPR005821">
    <property type="entry name" value="Ion_trans_dom"/>
</dbReference>
<evidence type="ECO:0000256" key="9">
    <source>
        <dbReference type="ARBA" id="ARBA00023065"/>
    </source>
</evidence>
<sequence length="528" mass="59959">MIETLPFFESIYVHSKKDRRNVTTQDLRLEIDIFGNTSPLAILLIIDHSCNLFFLCELMVKLIAAPYKKQFLISPQTIVEFVCLIPYYIAIIIVFYHPEPKNIFDLIRFMMSLRVLRIFRLFILMKHFLALKILMYTIRASTKELFLLLLVVLIGVVIFACIVYYMEMFSDQETQFEHIPMACWWALVTMTTVGYGDMVPSTGQGYAAGAVCALCGVLVIALSVPAIVQNFTLYYTHAQSRLKLKQRKRIYRRKKWSNLRNLLKDSDPSKNAFARIVSLAREENKKRRKSAAVAPFTQNKDSADKPVTKRGRSHSVAAAVSKRDVSGIFKRLAKTPNGNAKVQNTEETKPAAEKLDFTQSSKDLAKQSTSSGDVGNEKTPEIPKTSKVEENEKVLDKQKDDTSTPVPKVKPICNNIPSISVNSETSEKKALPTLKEETNEETNDNFVSEKSSMYSFNFSRTSSFSNDSVIQEKSEKAKSRSRASSLSDRSYDSDMSDTELSMEFDKTVKSKSITAKDVWSRFMKKQNV</sequence>
<organism evidence="15 16">
    <name type="scientific">Pinctada imbricata</name>
    <name type="common">Atlantic pearl-oyster</name>
    <name type="synonym">Pinctada martensii</name>
    <dbReference type="NCBI Taxonomy" id="66713"/>
    <lineage>
        <taxon>Eukaryota</taxon>
        <taxon>Metazoa</taxon>
        <taxon>Spiralia</taxon>
        <taxon>Lophotrochozoa</taxon>
        <taxon>Mollusca</taxon>
        <taxon>Bivalvia</taxon>
        <taxon>Autobranchia</taxon>
        <taxon>Pteriomorphia</taxon>
        <taxon>Pterioida</taxon>
        <taxon>Pterioidea</taxon>
        <taxon>Pteriidae</taxon>
        <taxon>Pinctada</taxon>
    </lineage>
</organism>
<accession>A0AA89BJX0</accession>
<feature type="compositionally biased region" description="Low complexity" evidence="12">
    <location>
        <begin position="459"/>
        <end position="468"/>
    </location>
</feature>
<evidence type="ECO:0000256" key="7">
    <source>
        <dbReference type="ARBA" id="ARBA00022958"/>
    </source>
</evidence>
<dbReference type="InterPro" id="IPR028325">
    <property type="entry name" value="VG_K_chnl"/>
</dbReference>
<gene>
    <name evidence="15" type="ORF">FSP39_003571</name>
</gene>
<feature type="region of interest" description="Disordered" evidence="12">
    <location>
        <begin position="287"/>
        <end position="319"/>
    </location>
</feature>
<dbReference type="InterPro" id="IPR003968">
    <property type="entry name" value="K_chnl_volt-dep_Kv"/>
</dbReference>
<dbReference type="InterPro" id="IPR027359">
    <property type="entry name" value="Volt_channel_dom_sf"/>
</dbReference>
<feature type="transmembrane region" description="Helical" evidence="13">
    <location>
        <begin position="77"/>
        <end position="98"/>
    </location>
</feature>
<dbReference type="GO" id="GO:0005251">
    <property type="term" value="F:delayed rectifier potassium channel activity"/>
    <property type="evidence" value="ECO:0007669"/>
    <property type="project" value="TreeGrafter"/>
</dbReference>
<evidence type="ECO:0000313" key="16">
    <source>
        <dbReference type="Proteomes" id="UP001186944"/>
    </source>
</evidence>
<dbReference type="Pfam" id="PF00520">
    <property type="entry name" value="Ion_trans"/>
    <property type="match status" value="1"/>
</dbReference>
<reference evidence="15" key="1">
    <citation type="submission" date="2019-08" db="EMBL/GenBank/DDBJ databases">
        <title>The improved chromosome-level genome for the pearl oyster Pinctada fucata martensii using PacBio sequencing and Hi-C.</title>
        <authorList>
            <person name="Zheng Z."/>
        </authorList>
    </citation>
    <scope>NUCLEOTIDE SEQUENCE</scope>
    <source>
        <strain evidence="15">ZZ-2019</strain>
        <tissue evidence="15">Adductor muscle</tissue>
    </source>
</reference>
<evidence type="ECO:0000256" key="2">
    <source>
        <dbReference type="ARBA" id="ARBA00022448"/>
    </source>
</evidence>
<dbReference type="Proteomes" id="UP001186944">
    <property type="component" value="Unassembled WGS sequence"/>
</dbReference>
<keyword evidence="10 13" id="KW-0472">Membrane</keyword>
<feature type="transmembrane region" description="Helical" evidence="13">
    <location>
        <begin position="178"/>
        <end position="195"/>
    </location>
</feature>
<dbReference type="GO" id="GO:0008076">
    <property type="term" value="C:voltage-gated potassium channel complex"/>
    <property type="evidence" value="ECO:0007669"/>
    <property type="project" value="InterPro"/>
</dbReference>
<keyword evidence="7" id="KW-0630">Potassium</keyword>
<evidence type="ECO:0000256" key="12">
    <source>
        <dbReference type="SAM" id="MobiDB-lite"/>
    </source>
</evidence>
<keyword evidence="9" id="KW-0406">Ion transport</keyword>
<evidence type="ECO:0000256" key="11">
    <source>
        <dbReference type="ARBA" id="ARBA00023303"/>
    </source>
</evidence>
<feature type="transmembrane region" description="Helical" evidence="13">
    <location>
        <begin position="40"/>
        <end position="65"/>
    </location>
</feature>
<evidence type="ECO:0000256" key="5">
    <source>
        <dbReference type="ARBA" id="ARBA00022826"/>
    </source>
</evidence>
<dbReference type="Gene3D" id="1.20.120.350">
    <property type="entry name" value="Voltage-gated potassium channels. Chain C"/>
    <property type="match status" value="1"/>
</dbReference>
<evidence type="ECO:0000256" key="8">
    <source>
        <dbReference type="ARBA" id="ARBA00022989"/>
    </source>
</evidence>
<dbReference type="PANTHER" id="PTHR11537:SF252">
    <property type="entry name" value="POTASSIUM VOLTAGE-GATED CHANNEL PROTEIN SHAW"/>
    <property type="match status" value="1"/>
</dbReference>